<evidence type="ECO:0000256" key="4">
    <source>
        <dbReference type="SAM" id="SignalP"/>
    </source>
</evidence>
<dbReference type="EMBL" id="FQVC01000013">
    <property type="protein sequence ID" value="SHF75413.1"/>
    <property type="molecule type" value="Genomic_DNA"/>
</dbReference>
<evidence type="ECO:0000313" key="7">
    <source>
        <dbReference type="Proteomes" id="UP000033608"/>
    </source>
</evidence>
<protein>
    <submittedName>
        <fullName evidence="5">ABC transporter substrate-binding protein</fullName>
    </submittedName>
    <submittedName>
        <fullName evidence="6">Lactose/L-arabinose transport system substrate-binding protein</fullName>
    </submittedName>
</protein>
<evidence type="ECO:0000313" key="6">
    <source>
        <dbReference type="EMBL" id="SHF75413.1"/>
    </source>
</evidence>
<keyword evidence="3" id="KW-0574">Periplasm</keyword>
<feature type="chain" id="PRO_5015038415" evidence="4">
    <location>
        <begin position="30"/>
        <end position="424"/>
    </location>
</feature>
<reference evidence="6 8" key="2">
    <citation type="submission" date="2016-11" db="EMBL/GenBank/DDBJ databases">
        <authorList>
            <person name="Jaros S."/>
            <person name="Januszkiewicz K."/>
            <person name="Wedrychowicz H."/>
        </authorList>
    </citation>
    <scope>NUCLEOTIDE SEQUENCE [LARGE SCALE GENOMIC DNA]</scope>
    <source>
        <strain evidence="6 8">DSM 17137</strain>
    </source>
</reference>
<sequence length="424" mass="45670">MNRIVSRRVRALGLALTGVSFLSVASAMAGDVTVWAWDPNFNGATMTEAAARYTAINPGANIIIDDSASQDDIRAKLQTQLLAGSTDGLPDIVLIQDDVAQKYLQSFPGAFEPLSDTIDMSVFAQYKVAAATLDGKSYSLPFDSGVTGLFYRSDYLEQAGFTADDLKDITWDRLVEIGTTVKEKTGHKLLDLDLNDTGVIRMMIQSAGKWYFAEDGSLDIIDNAPLKKALETYAKFYQADLVNPVSSWAEYTGSFTSGNTAMVPVGVWITGTIKANADQSGLWGVAPVPRLDIEGSVNASNQGGSSWYVLASSDNKEEAIDFLKTVWGSDVDFYQQILVNQGAVGSLLAARDGEAYKASDAFFSGQPVWQDFSTWLSQIPSVDYGTFTAEVDDAVKAQLPGIIQGGDVTAALQAINDQASQQMQ</sequence>
<evidence type="ECO:0000256" key="1">
    <source>
        <dbReference type="ARBA" id="ARBA00004418"/>
    </source>
</evidence>
<evidence type="ECO:0000313" key="5">
    <source>
        <dbReference type="EMBL" id="KKB86332.1"/>
    </source>
</evidence>
<dbReference type="Proteomes" id="UP000184533">
    <property type="component" value="Unassembled WGS sequence"/>
</dbReference>
<dbReference type="RefSeq" id="WP_046133893.1">
    <property type="nucleotide sequence ID" value="NZ_FQVC01000013.1"/>
</dbReference>
<organism evidence="5 7">
    <name type="scientific">Devosia limi DSM 17137</name>
    <dbReference type="NCBI Taxonomy" id="1121477"/>
    <lineage>
        <taxon>Bacteria</taxon>
        <taxon>Pseudomonadati</taxon>
        <taxon>Pseudomonadota</taxon>
        <taxon>Alphaproteobacteria</taxon>
        <taxon>Hyphomicrobiales</taxon>
        <taxon>Devosiaceae</taxon>
        <taxon>Devosia</taxon>
    </lineage>
</organism>
<comment type="similarity">
    <text evidence="2">Belongs to the bacterial solute-binding protein 1 family.</text>
</comment>
<dbReference type="OrthoDB" id="2515046at2"/>
<dbReference type="EMBL" id="LAJF01000037">
    <property type="protein sequence ID" value="KKB86332.1"/>
    <property type="molecule type" value="Genomic_DNA"/>
</dbReference>
<dbReference type="Pfam" id="PF13416">
    <property type="entry name" value="SBP_bac_8"/>
    <property type="match status" value="1"/>
</dbReference>
<dbReference type="PANTHER" id="PTHR43649">
    <property type="entry name" value="ARABINOSE-BINDING PROTEIN-RELATED"/>
    <property type="match status" value="1"/>
</dbReference>
<comment type="subcellular location">
    <subcellularLocation>
        <location evidence="1">Periplasm</location>
    </subcellularLocation>
</comment>
<dbReference type="Proteomes" id="UP000033608">
    <property type="component" value="Unassembled WGS sequence"/>
</dbReference>
<reference evidence="5 7" key="1">
    <citation type="submission" date="2015-03" db="EMBL/GenBank/DDBJ databases">
        <authorList>
            <person name="Hassan Y.I."/>
            <person name="Lepp D."/>
            <person name="Zhou T."/>
        </authorList>
    </citation>
    <scope>NUCLEOTIDE SEQUENCE [LARGE SCALE GENOMIC DNA]</scope>
    <source>
        <strain evidence="5 7">DSM 17137</strain>
    </source>
</reference>
<evidence type="ECO:0000256" key="2">
    <source>
        <dbReference type="ARBA" id="ARBA00008520"/>
    </source>
</evidence>
<proteinExistence type="inferred from homology"/>
<dbReference type="STRING" id="1121477.SAMN02745223_03453"/>
<evidence type="ECO:0000313" key="8">
    <source>
        <dbReference type="Proteomes" id="UP000184533"/>
    </source>
</evidence>
<keyword evidence="7" id="KW-1185">Reference proteome</keyword>
<dbReference type="InterPro" id="IPR050490">
    <property type="entry name" value="Bact_solute-bd_prot1"/>
</dbReference>
<keyword evidence="4" id="KW-0732">Signal</keyword>
<feature type="signal peptide" evidence="4">
    <location>
        <begin position="1"/>
        <end position="29"/>
    </location>
</feature>
<dbReference type="AlphaFoldDB" id="A0A0F5LXF6"/>
<dbReference type="GO" id="GO:0042597">
    <property type="term" value="C:periplasmic space"/>
    <property type="evidence" value="ECO:0007669"/>
    <property type="project" value="UniProtKB-SubCell"/>
</dbReference>
<dbReference type="SUPFAM" id="SSF53850">
    <property type="entry name" value="Periplasmic binding protein-like II"/>
    <property type="match status" value="1"/>
</dbReference>
<dbReference type="PATRIC" id="fig|1121477.3.peg.1635"/>
<dbReference type="InterPro" id="IPR006059">
    <property type="entry name" value="SBP"/>
</dbReference>
<dbReference type="PANTHER" id="PTHR43649:SF32">
    <property type="entry name" value="SUGAR BINDING SECRETED PROTEIN"/>
    <property type="match status" value="1"/>
</dbReference>
<name>A0A0F5LXF6_9HYPH</name>
<gene>
    <name evidence="6" type="ORF">SAMN02745223_03453</name>
    <name evidence="5" type="ORF">VW29_02900</name>
</gene>
<evidence type="ECO:0000256" key="3">
    <source>
        <dbReference type="ARBA" id="ARBA00022764"/>
    </source>
</evidence>
<dbReference type="Gene3D" id="3.40.190.10">
    <property type="entry name" value="Periplasmic binding protein-like II"/>
    <property type="match status" value="1"/>
</dbReference>
<accession>A0A0F5LXF6</accession>